<dbReference type="GO" id="GO:0003697">
    <property type="term" value="F:single-stranded DNA binding"/>
    <property type="evidence" value="ECO:0007669"/>
    <property type="project" value="UniProtKB-ARBA"/>
</dbReference>
<dbReference type="FunFam" id="3.40.50.300:FF:001226">
    <property type="entry name" value="ATP-dependent DNA helicase PIF1"/>
    <property type="match status" value="1"/>
</dbReference>
<feature type="domain" description="AAA+ ATPase" evidence="16">
    <location>
        <begin position="177"/>
        <end position="329"/>
    </location>
</feature>
<accession>A0A8H4VJS1</accession>
<dbReference type="HAMAP" id="MF_03176">
    <property type="entry name" value="PIF1"/>
    <property type="match status" value="1"/>
</dbReference>
<dbReference type="PANTHER" id="PTHR47642">
    <property type="entry name" value="ATP-DEPENDENT DNA HELICASE"/>
    <property type="match status" value="1"/>
</dbReference>
<comment type="caution">
    <text evidence="17">The sequence shown here is derived from an EMBL/GenBank/DDBJ whole genome shotgun (WGS) entry which is preliminary data.</text>
</comment>
<evidence type="ECO:0000256" key="3">
    <source>
        <dbReference type="ARBA" id="ARBA00022741"/>
    </source>
</evidence>
<evidence type="ECO:0000256" key="2">
    <source>
        <dbReference type="ARBA" id="ARBA00004604"/>
    </source>
</evidence>
<dbReference type="InterPro" id="IPR048293">
    <property type="entry name" value="PIF1_RRM3_pfh1"/>
</dbReference>
<dbReference type="Gene3D" id="3.40.50.300">
    <property type="entry name" value="P-loop containing nucleotide triphosphate hydrolases"/>
    <property type="match status" value="2"/>
</dbReference>
<evidence type="ECO:0000256" key="10">
    <source>
        <dbReference type="ARBA" id="ARBA00023172"/>
    </source>
</evidence>
<evidence type="ECO:0000256" key="6">
    <source>
        <dbReference type="ARBA" id="ARBA00022806"/>
    </source>
</evidence>
<comment type="similarity">
    <text evidence="14">Belongs to the helicase family. PIF1 subfamily.</text>
</comment>
<dbReference type="Pfam" id="PF05970">
    <property type="entry name" value="PIF1"/>
    <property type="match status" value="1"/>
</dbReference>
<dbReference type="CDD" id="cd18809">
    <property type="entry name" value="SF1_C_RecD"/>
    <property type="match status" value="1"/>
</dbReference>
<evidence type="ECO:0000256" key="1">
    <source>
        <dbReference type="ARBA" id="ARBA00001946"/>
    </source>
</evidence>
<comment type="function">
    <text evidence="14">DNA-dependent ATPase and 5'-3' DNA helicase required for the maintenance of both mitochondrial and nuclear genome stability.</text>
</comment>
<evidence type="ECO:0000256" key="4">
    <source>
        <dbReference type="ARBA" id="ARBA00022763"/>
    </source>
</evidence>
<evidence type="ECO:0000256" key="8">
    <source>
        <dbReference type="ARBA" id="ARBA00023125"/>
    </source>
</evidence>
<dbReference type="AlphaFoldDB" id="A0A8H4VJS1"/>
<feature type="DNA-binding region" evidence="14">
    <location>
        <begin position="588"/>
        <end position="607"/>
    </location>
</feature>
<keyword evidence="18" id="KW-1185">Reference proteome</keyword>
<feature type="compositionally biased region" description="Low complexity" evidence="15">
    <location>
        <begin position="124"/>
        <end position="151"/>
    </location>
</feature>
<evidence type="ECO:0000256" key="7">
    <source>
        <dbReference type="ARBA" id="ARBA00022840"/>
    </source>
</evidence>
<comment type="cofactor">
    <cofactor evidence="1 14">
        <name>Mg(2+)</name>
        <dbReference type="ChEBI" id="CHEBI:18420"/>
    </cofactor>
</comment>
<sequence>MSKNNQSRSGLGTVQRDFGPSSSLPPPKSSQEIPWPPTPPAAPAQPTRVLSASEKRLKQIQDALAGYSKPEPSLAPVTAAAPLRNSTTTNKRPSPTGESSADVPLPKRTKRILPPDWHHNDALSRSSGFTTSSKSSSSIGQTSSTTSTVSTAPASKGKLPTIFLSQEQTQILRLVQEGDSVFYTGSAGTGKSVLLREIIKTLRKKFVKTPDAIAITASTGIAACNIGGVTIHSFAGIGLGIESPKDLATKIRKNKKAATRWCRTKVLIIDEVSMVDGDLFDKLAAIACDIRKNPAPFGGIQLIVTGDFFQLPPVTKGSAQVKFAFEAEQWRTCVKHTFNLTKVFRQSDQTFVDMLNEMRFGNLSQKSISAFRSLSRNVEYDDGIGPTELFPRREDVERSNSTRMSRLTTEQLIYMSIDAGSIQDPIQKEKMLANFMAPQRLVLRVDAQVMLIKNMDEMLVNGSMGRVMRFVDPSVYGTELDRDGAGDVSVVGASKQIANVGSGAKKASASVAKPKLYPVVEFILPHGGKRRALIMPDIWKVELPSGEIQVSRTQLPLILSWAMSIHKSQGQTLDRVKVDLGKVFEKGQAYVALSRATSLEGLQVLHFDPSKVQAHPKVIAWSKTLSTIADNS</sequence>
<gene>
    <name evidence="14" type="primary">PIF1</name>
    <name evidence="17" type="ORF">D9613_007012</name>
</gene>
<keyword evidence="4 14" id="KW-0227">DNA damage</keyword>
<organism evidence="17 18">
    <name type="scientific">Agrocybe pediades</name>
    <dbReference type="NCBI Taxonomy" id="84607"/>
    <lineage>
        <taxon>Eukaryota</taxon>
        <taxon>Fungi</taxon>
        <taxon>Dikarya</taxon>
        <taxon>Basidiomycota</taxon>
        <taxon>Agaricomycotina</taxon>
        <taxon>Agaricomycetes</taxon>
        <taxon>Agaricomycetidae</taxon>
        <taxon>Agaricales</taxon>
        <taxon>Agaricineae</taxon>
        <taxon>Strophariaceae</taxon>
        <taxon>Agrocybe</taxon>
    </lineage>
</organism>
<dbReference type="GO" id="GO:0043139">
    <property type="term" value="F:5'-3' DNA helicase activity"/>
    <property type="evidence" value="ECO:0007669"/>
    <property type="project" value="UniProtKB-UniRule"/>
</dbReference>
<dbReference type="PANTHER" id="PTHR47642:SF5">
    <property type="entry name" value="ATP-DEPENDENT DNA HELICASE"/>
    <property type="match status" value="1"/>
</dbReference>
<dbReference type="SUPFAM" id="SSF52540">
    <property type="entry name" value="P-loop containing nucleoside triphosphate hydrolases"/>
    <property type="match status" value="2"/>
</dbReference>
<keyword evidence="13 14" id="KW-0539">Nucleus</keyword>
<protein>
    <recommendedName>
        <fullName evidence="14">ATP-dependent DNA helicase PIF1</fullName>
        <ecNumber evidence="14">5.6.2.3</ecNumber>
    </recommendedName>
    <alternativeName>
        <fullName evidence="14">DNA 5'-3' helicase PIF1</fullName>
    </alternativeName>
    <alternativeName>
        <fullName evidence="14">DNA repair and recombination helicase PIF1</fullName>
    </alternativeName>
</protein>
<comment type="subcellular location">
    <subcellularLocation>
        <location evidence="2">Nucleus</location>
        <location evidence="2">Nucleolus</location>
    </subcellularLocation>
    <subcellularLocation>
        <location evidence="14">Nucleus</location>
    </subcellularLocation>
    <subcellularLocation>
        <location evidence="14">Mitochondrion</location>
    </subcellularLocation>
</comment>
<feature type="compositionally biased region" description="Polar residues" evidence="15">
    <location>
        <begin position="84"/>
        <end position="99"/>
    </location>
</feature>
<keyword evidence="9 14" id="KW-0496">Mitochondrion</keyword>
<evidence type="ECO:0000256" key="15">
    <source>
        <dbReference type="SAM" id="MobiDB-lite"/>
    </source>
</evidence>
<evidence type="ECO:0000313" key="17">
    <source>
        <dbReference type="EMBL" id="KAF4610470.1"/>
    </source>
</evidence>
<dbReference type="GO" id="GO:0006281">
    <property type="term" value="P:DNA repair"/>
    <property type="evidence" value="ECO:0007669"/>
    <property type="project" value="UniProtKB-UniRule"/>
</dbReference>
<dbReference type="GO" id="GO:0005739">
    <property type="term" value="C:mitochondrion"/>
    <property type="evidence" value="ECO:0007669"/>
    <property type="project" value="UniProtKB-SubCell"/>
</dbReference>
<evidence type="ECO:0000256" key="14">
    <source>
        <dbReference type="HAMAP-Rule" id="MF_03176"/>
    </source>
</evidence>
<dbReference type="InterPro" id="IPR003593">
    <property type="entry name" value="AAA+_ATPase"/>
</dbReference>
<dbReference type="Pfam" id="PF21530">
    <property type="entry name" value="Pif1_2B_dom"/>
    <property type="match status" value="1"/>
</dbReference>
<comment type="subunit">
    <text evidence="14">Monomer.</text>
</comment>
<feature type="region of interest" description="Disordered" evidence="15">
    <location>
        <begin position="1"/>
        <end position="155"/>
    </location>
</feature>
<evidence type="ECO:0000259" key="16">
    <source>
        <dbReference type="SMART" id="SM00382"/>
    </source>
</evidence>
<name>A0A8H4VJS1_9AGAR</name>
<evidence type="ECO:0000256" key="13">
    <source>
        <dbReference type="ARBA" id="ARBA00023242"/>
    </source>
</evidence>
<dbReference type="InterPro" id="IPR051055">
    <property type="entry name" value="PIF1_helicase"/>
</dbReference>
<dbReference type="SMART" id="SM00382">
    <property type="entry name" value="AAA"/>
    <property type="match status" value="1"/>
</dbReference>
<feature type="binding site" evidence="14">
    <location>
        <begin position="185"/>
        <end position="192"/>
    </location>
    <ligand>
        <name>ATP</name>
        <dbReference type="ChEBI" id="CHEBI:30616"/>
    </ligand>
</feature>
<keyword evidence="12 14" id="KW-0413">Isomerase</keyword>
<dbReference type="InterPro" id="IPR010285">
    <property type="entry name" value="DNA_helicase_pif1-like_DEAD"/>
</dbReference>
<reference evidence="17 18" key="1">
    <citation type="submission" date="2019-12" db="EMBL/GenBank/DDBJ databases">
        <authorList>
            <person name="Floudas D."/>
            <person name="Bentzer J."/>
            <person name="Ahren D."/>
            <person name="Johansson T."/>
            <person name="Persson P."/>
            <person name="Tunlid A."/>
        </authorList>
    </citation>
    <scope>NUCLEOTIDE SEQUENCE [LARGE SCALE GENOMIC DNA]</scope>
    <source>
        <strain evidence="17 18">CBS 102.39</strain>
    </source>
</reference>
<dbReference type="Proteomes" id="UP000521872">
    <property type="component" value="Unassembled WGS sequence"/>
</dbReference>
<dbReference type="CDD" id="cd18037">
    <property type="entry name" value="DEXSc_Pif1_like"/>
    <property type="match status" value="1"/>
</dbReference>
<dbReference type="InterPro" id="IPR049163">
    <property type="entry name" value="Pif1-like_2B_dom"/>
</dbReference>
<dbReference type="GO" id="GO:0016787">
    <property type="term" value="F:hydrolase activity"/>
    <property type="evidence" value="ECO:0007669"/>
    <property type="project" value="UniProtKB-KW"/>
</dbReference>
<evidence type="ECO:0000256" key="9">
    <source>
        <dbReference type="ARBA" id="ARBA00023128"/>
    </source>
</evidence>
<feature type="compositionally biased region" description="Polar residues" evidence="15">
    <location>
        <begin position="1"/>
        <end position="12"/>
    </location>
</feature>
<keyword evidence="7 14" id="KW-0067">ATP-binding</keyword>
<keyword evidence="10 14" id="KW-0233">DNA recombination</keyword>
<feature type="compositionally biased region" description="Pro residues" evidence="15">
    <location>
        <begin position="23"/>
        <end position="43"/>
    </location>
</feature>
<dbReference type="InterPro" id="IPR027417">
    <property type="entry name" value="P-loop_NTPase"/>
</dbReference>
<evidence type="ECO:0000256" key="12">
    <source>
        <dbReference type="ARBA" id="ARBA00023235"/>
    </source>
</evidence>
<proteinExistence type="inferred from homology"/>
<comment type="catalytic activity">
    <reaction evidence="14">
        <text>ATP + H2O = ADP + phosphate + H(+)</text>
        <dbReference type="Rhea" id="RHEA:13065"/>
        <dbReference type="ChEBI" id="CHEBI:15377"/>
        <dbReference type="ChEBI" id="CHEBI:15378"/>
        <dbReference type="ChEBI" id="CHEBI:30616"/>
        <dbReference type="ChEBI" id="CHEBI:43474"/>
        <dbReference type="ChEBI" id="CHEBI:456216"/>
        <dbReference type="EC" id="5.6.2.3"/>
    </reaction>
</comment>
<evidence type="ECO:0000313" key="18">
    <source>
        <dbReference type="Proteomes" id="UP000521872"/>
    </source>
</evidence>
<keyword evidence="8 14" id="KW-0238">DNA-binding</keyword>
<dbReference type="EMBL" id="JAACJL010000058">
    <property type="protein sequence ID" value="KAF4610470.1"/>
    <property type="molecule type" value="Genomic_DNA"/>
</dbReference>
<evidence type="ECO:0000256" key="5">
    <source>
        <dbReference type="ARBA" id="ARBA00022801"/>
    </source>
</evidence>
<keyword evidence="3 14" id="KW-0547">Nucleotide-binding</keyword>
<evidence type="ECO:0000256" key="11">
    <source>
        <dbReference type="ARBA" id="ARBA00023204"/>
    </source>
</evidence>
<dbReference type="GO" id="GO:0005730">
    <property type="term" value="C:nucleolus"/>
    <property type="evidence" value="ECO:0007669"/>
    <property type="project" value="UniProtKB-SubCell"/>
</dbReference>
<keyword evidence="11 14" id="KW-0234">DNA repair</keyword>
<dbReference type="GO" id="GO:0005524">
    <property type="term" value="F:ATP binding"/>
    <property type="evidence" value="ECO:0007669"/>
    <property type="project" value="UniProtKB-UniRule"/>
</dbReference>
<dbReference type="GO" id="GO:0006310">
    <property type="term" value="P:DNA recombination"/>
    <property type="evidence" value="ECO:0007669"/>
    <property type="project" value="UniProtKB-UniRule"/>
</dbReference>
<keyword evidence="6 14" id="KW-0347">Helicase</keyword>
<dbReference type="GO" id="GO:0000723">
    <property type="term" value="P:telomere maintenance"/>
    <property type="evidence" value="ECO:0007669"/>
    <property type="project" value="InterPro"/>
</dbReference>
<dbReference type="EC" id="5.6.2.3" evidence="14"/>
<keyword evidence="5 14" id="KW-0378">Hydrolase</keyword>